<feature type="transmembrane region" description="Helical" evidence="1">
    <location>
        <begin position="249"/>
        <end position="268"/>
    </location>
</feature>
<proteinExistence type="predicted"/>
<evidence type="ECO:0000313" key="3">
    <source>
        <dbReference type="Proteomes" id="UP000023152"/>
    </source>
</evidence>
<evidence type="ECO:0000313" key="2">
    <source>
        <dbReference type="EMBL" id="ETO23107.1"/>
    </source>
</evidence>
<protein>
    <submittedName>
        <fullName evidence="2">Uncharacterized protein</fullName>
    </submittedName>
</protein>
<sequence>MYTSSFFHYYYFVWSIFFIGIIVLVLTGTTNITEGRRVYTLGYGVVSLLVYLVLTVVVKKDVHTRKNAARRKLLRNIVTRLKMQYLADRYLDLMNRAQNPQSPTASDNHLWDVDSPRKDVKVTPFEYFDNIGFGGVVLSPYDEGQPKNHNNAKNDDNKIDEIKKDVPLFMTQFKKREGIAETGAPNPREGEVGEGLFDDVIEVEVEVSQTDDTPVAAPASDYTQERDLVVGMDITFDIKDANAQHKKMYVYNALYCTLCSFLSVISLFEEK</sequence>
<dbReference type="Proteomes" id="UP000023152">
    <property type="component" value="Unassembled WGS sequence"/>
</dbReference>
<organism evidence="2 3">
    <name type="scientific">Reticulomyxa filosa</name>
    <dbReference type="NCBI Taxonomy" id="46433"/>
    <lineage>
        <taxon>Eukaryota</taxon>
        <taxon>Sar</taxon>
        <taxon>Rhizaria</taxon>
        <taxon>Retaria</taxon>
        <taxon>Foraminifera</taxon>
        <taxon>Monothalamids</taxon>
        <taxon>Reticulomyxidae</taxon>
        <taxon>Reticulomyxa</taxon>
    </lineage>
</organism>
<dbReference type="AlphaFoldDB" id="X6NCQ8"/>
<keyword evidence="1" id="KW-1133">Transmembrane helix</keyword>
<keyword evidence="1" id="KW-0472">Membrane</keyword>
<gene>
    <name evidence="2" type="ORF">RFI_14078</name>
</gene>
<comment type="caution">
    <text evidence="2">The sequence shown here is derived from an EMBL/GenBank/DDBJ whole genome shotgun (WGS) entry which is preliminary data.</text>
</comment>
<accession>X6NCQ8</accession>
<feature type="transmembrane region" description="Helical" evidence="1">
    <location>
        <begin position="7"/>
        <end position="26"/>
    </location>
</feature>
<feature type="transmembrane region" description="Helical" evidence="1">
    <location>
        <begin position="38"/>
        <end position="58"/>
    </location>
</feature>
<evidence type="ECO:0000256" key="1">
    <source>
        <dbReference type="SAM" id="Phobius"/>
    </source>
</evidence>
<keyword evidence="1" id="KW-0812">Transmembrane</keyword>
<keyword evidence="3" id="KW-1185">Reference proteome</keyword>
<dbReference type="EMBL" id="ASPP01010206">
    <property type="protein sequence ID" value="ETO23107.1"/>
    <property type="molecule type" value="Genomic_DNA"/>
</dbReference>
<name>X6NCQ8_RETFI</name>
<reference evidence="2 3" key="1">
    <citation type="journal article" date="2013" name="Curr. Biol.">
        <title>The Genome of the Foraminiferan Reticulomyxa filosa.</title>
        <authorList>
            <person name="Glockner G."/>
            <person name="Hulsmann N."/>
            <person name="Schleicher M."/>
            <person name="Noegel A.A."/>
            <person name="Eichinger L."/>
            <person name="Gallinger C."/>
            <person name="Pawlowski J."/>
            <person name="Sierra R."/>
            <person name="Euteneuer U."/>
            <person name="Pillet L."/>
            <person name="Moustafa A."/>
            <person name="Platzer M."/>
            <person name="Groth M."/>
            <person name="Szafranski K."/>
            <person name="Schliwa M."/>
        </authorList>
    </citation>
    <scope>NUCLEOTIDE SEQUENCE [LARGE SCALE GENOMIC DNA]</scope>
</reference>